<evidence type="ECO:0008006" key="3">
    <source>
        <dbReference type="Google" id="ProtNLM"/>
    </source>
</evidence>
<gene>
    <name evidence="1" type="ORF">GH714_007869</name>
</gene>
<evidence type="ECO:0000313" key="1">
    <source>
        <dbReference type="EMBL" id="KAF2310335.1"/>
    </source>
</evidence>
<accession>A0A6A6MCX8</accession>
<reference evidence="1 2" key="1">
    <citation type="journal article" date="2020" name="Mol. Plant">
        <title>The Chromosome-Based Rubber Tree Genome Provides New Insights into Spurge Genome Evolution and Rubber Biosynthesis.</title>
        <authorList>
            <person name="Liu J."/>
            <person name="Shi C."/>
            <person name="Shi C.C."/>
            <person name="Li W."/>
            <person name="Zhang Q.J."/>
            <person name="Zhang Y."/>
            <person name="Li K."/>
            <person name="Lu H.F."/>
            <person name="Shi C."/>
            <person name="Zhu S.T."/>
            <person name="Xiao Z.Y."/>
            <person name="Nan H."/>
            <person name="Yue Y."/>
            <person name="Zhu X.G."/>
            <person name="Wu Y."/>
            <person name="Hong X.N."/>
            <person name="Fan G.Y."/>
            <person name="Tong Y."/>
            <person name="Zhang D."/>
            <person name="Mao C.L."/>
            <person name="Liu Y.L."/>
            <person name="Hao S.J."/>
            <person name="Liu W.Q."/>
            <person name="Lv M.Q."/>
            <person name="Zhang H.B."/>
            <person name="Liu Y."/>
            <person name="Hu-Tang G.R."/>
            <person name="Wang J.P."/>
            <person name="Wang J.H."/>
            <person name="Sun Y.H."/>
            <person name="Ni S.B."/>
            <person name="Chen W.B."/>
            <person name="Zhang X.C."/>
            <person name="Jiao Y.N."/>
            <person name="Eichler E.E."/>
            <person name="Li G.H."/>
            <person name="Liu X."/>
            <person name="Gao L.Z."/>
        </authorList>
    </citation>
    <scope>NUCLEOTIDE SEQUENCE [LARGE SCALE GENOMIC DNA]</scope>
    <source>
        <strain evidence="2">cv. GT1</strain>
        <tissue evidence="1">Leaf</tissue>
    </source>
</reference>
<name>A0A6A6MCX8_HEVBR</name>
<dbReference type="PANTHER" id="PTHR11439:SF503">
    <property type="entry name" value="CYSTEINE-RICH RLK (RECEPTOR-LIKE PROTEIN KINASE) 8"/>
    <property type="match status" value="1"/>
</dbReference>
<dbReference type="PANTHER" id="PTHR11439">
    <property type="entry name" value="GAG-POL-RELATED RETROTRANSPOSON"/>
    <property type="match status" value="1"/>
</dbReference>
<proteinExistence type="predicted"/>
<evidence type="ECO:0000313" key="2">
    <source>
        <dbReference type="Proteomes" id="UP000467840"/>
    </source>
</evidence>
<dbReference type="Proteomes" id="UP000467840">
    <property type="component" value="Chromosome 14"/>
</dbReference>
<dbReference type="CDD" id="cd09272">
    <property type="entry name" value="RNase_HI_RT_Ty1"/>
    <property type="match status" value="1"/>
</dbReference>
<dbReference type="EMBL" id="JAAGAX010000006">
    <property type="protein sequence ID" value="KAF2310335.1"/>
    <property type="molecule type" value="Genomic_DNA"/>
</dbReference>
<sequence length="207" mass="23328">MEVYLNVGILLSQQKYSWDVLNKFKMEQCKPIATPLVQNVKFIGDDGQAKVDASVYRSMIGSLLYLTATRPDLTFPASLLSRFVHSPTLNDLAAVKSVFRYLKRYYCSWYMKQDCVAQSTSEAEYIAATGAANQAIWLRKLMSDLGEKQMDATVTKIDNKSAIAIAQNPVQHGRTKHINVKYHSPRPFDLPAWVTDPDEPDMDIVSS</sequence>
<protein>
    <recommendedName>
        <fullName evidence="3">Reverse transcriptase Ty1/copia-type domain-containing protein</fullName>
    </recommendedName>
</protein>
<organism evidence="1 2">
    <name type="scientific">Hevea brasiliensis</name>
    <name type="common">Para rubber tree</name>
    <name type="synonym">Siphonia brasiliensis</name>
    <dbReference type="NCBI Taxonomy" id="3981"/>
    <lineage>
        <taxon>Eukaryota</taxon>
        <taxon>Viridiplantae</taxon>
        <taxon>Streptophyta</taxon>
        <taxon>Embryophyta</taxon>
        <taxon>Tracheophyta</taxon>
        <taxon>Spermatophyta</taxon>
        <taxon>Magnoliopsida</taxon>
        <taxon>eudicotyledons</taxon>
        <taxon>Gunneridae</taxon>
        <taxon>Pentapetalae</taxon>
        <taxon>rosids</taxon>
        <taxon>fabids</taxon>
        <taxon>Malpighiales</taxon>
        <taxon>Euphorbiaceae</taxon>
        <taxon>Crotonoideae</taxon>
        <taxon>Micrandreae</taxon>
        <taxon>Hevea</taxon>
    </lineage>
</organism>
<keyword evidence="2" id="KW-1185">Reference proteome</keyword>
<comment type="caution">
    <text evidence="1">The sequence shown here is derived from an EMBL/GenBank/DDBJ whole genome shotgun (WGS) entry which is preliminary data.</text>
</comment>
<dbReference type="AlphaFoldDB" id="A0A6A6MCX8"/>